<dbReference type="InterPro" id="IPR016187">
    <property type="entry name" value="CTDL_fold"/>
</dbReference>
<accession>A0ABR3LQX6</accession>
<dbReference type="Gene3D" id="3.10.100.10">
    <property type="entry name" value="Mannose-Binding Protein A, subunit A"/>
    <property type="match status" value="2"/>
</dbReference>
<evidence type="ECO:0000313" key="14">
    <source>
        <dbReference type="EMBL" id="KAL1253848.1"/>
    </source>
</evidence>
<feature type="compositionally biased region" description="Low complexity" evidence="11">
    <location>
        <begin position="320"/>
        <end position="329"/>
    </location>
</feature>
<keyword evidence="10" id="KW-0768">Sushi</keyword>
<dbReference type="SMART" id="SM00032">
    <property type="entry name" value="CCP"/>
    <property type="match status" value="2"/>
</dbReference>
<keyword evidence="6" id="KW-0732">Signal</keyword>
<feature type="region of interest" description="Disordered" evidence="11">
    <location>
        <begin position="320"/>
        <end position="340"/>
    </location>
</feature>
<keyword evidence="8" id="KW-0130">Cell adhesion</keyword>
<reference evidence="14 15" key="1">
    <citation type="submission" date="2023-09" db="EMBL/GenBank/DDBJ databases">
        <authorList>
            <person name="Wang M."/>
        </authorList>
    </citation>
    <scope>NUCLEOTIDE SEQUENCE [LARGE SCALE GENOMIC DNA]</scope>
    <source>
        <strain evidence="14">GT-2023</strain>
        <tissue evidence="14">Liver</tissue>
    </source>
</reference>
<dbReference type="SUPFAM" id="SSF56436">
    <property type="entry name" value="C-type lectin-like"/>
    <property type="match status" value="2"/>
</dbReference>
<keyword evidence="3" id="KW-1003">Cell membrane</keyword>
<evidence type="ECO:0000256" key="2">
    <source>
        <dbReference type="ARBA" id="ARBA00004479"/>
    </source>
</evidence>
<name>A0ABR3LQX6_9TELE</name>
<evidence type="ECO:0000256" key="1">
    <source>
        <dbReference type="ARBA" id="ARBA00004236"/>
    </source>
</evidence>
<evidence type="ECO:0000256" key="9">
    <source>
        <dbReference type="ARBA" id="ARBA00023157"/>
    </source>
</evidence>
<feature type="compositionally biased region" description="Polar residues" evidence="11">
    <location>
        <begin position="330"/>
        <end position="340"/>
    </location>
</feature>
<keyword evidence="3" id="KW-0472">Membrane</keyword>
<dbReference type="Pfam" id="PF00059">
    <property type="entry name" value="Lectin_C"/>
    <property type="match status" value="2"/>
</dbReference>
<dbReference type="InterPro" id="IPR002396">
    <property type="entry name" value="Selectin_superfamily"/>
</dbReference>
<sequence>MYHFLDNETKTWNETRMWCQKHYTDIVMVYDGNVTCFLQETLTKKSSSPYYWIGMQKINGNWTWVANGQTVNYENWATNEPNNNMSNENCVELYISTDMEKSGKWNDDSCKNKKYPVCHQVVSCDQLSMPPHGRMECSGPYGNCSLNSTCKFSCASGYKLNGTAELKCSSSGAWSTPPPSCSAECFPIVLFGGGLMNCTEGHDGIRSACRVQCPPGHLLLGFAEFTCRADGTWVSSFPLMCAIKAWTYHYNSDINMDWTTARQWCQKNFTDMVAIQNQAEVQYLNTVLPFNRAYYWIGIRKIDGYWTWVGTNKRLDSEAANWAENEPNNKGSGQDQGDLH</sequence>
<dbReference type="InterPro" id="IPR050111">
    <property type="entry name" value="C-type_lectin/snaclec_domain"/>
</dbReference>
<evidence type="ECO:0000259" key="12">
    <source>
        <dbReference type="PROSITE" id="PS50041"/>
    </source>
</evidence>
<evidence type="ECO:0000256" key="4">
    <source>
        <dbReference type="ARBA" id="ARBA00022536"/>
    </source>
</evidence>
<evidence type="ECO:0000256" key="3">
    <source>
        <dbReference type="ARBA" id="ARBA00022475"/>
    </source>
</evidence>
<evidence type="ECO:0000256" key="6">
    <source>
        <dbReference type="ARBA" id="ARBA00022729"/>
    </source>
</evidence>
<dbReference type="CDD" id="cd00033">
    <property type="entry name" value="CCP"/>
    <property type="match status" value="2"/>
</dbReference>
<feature type="domain" description="C-type lectin" evidence="12">
    <location>
        <begin position="243"/>
        <end position="340"/>
    </location>
</feature>
<dbReference type="EMBL" id="JAYMGO010000020">
    <property type="protein sequence ID" value="KAL1253848.1"/>
    <property type="molecule type" value="Genomic_DNA"/>
</dbReference>
<organism evidence="14 15">
    <name type="scientific">Cirrhinus molitorella</name>
    <name type="common">mud carp</name>
    <dbReference type="NCBI Taxonomy" id="172907"/>
    <lineage>
        <taxon>Eukaryota</taxon>
        <taxon>Metazoa</taxon>
        <taxon>Chordata</taxon>
        <taxon>Craniata</taxon>
        <taxon>Vertebrata</taxon>
        <taxon>Euteleostomi</taxon>
        <taxon>Actinopterygii</taxon>
        <taxon>Neopterygii</taxon>
        <taxon>Teleostei</taxon>
        <taxon>Ostariophysi</taxon>
        <taxon>Cypriniformes</taxon>
        <taxon>Cyprinidae</taxon>
        <taxon>Labeoninae</taxon>
        <taxon>Labeonini</taxon>
        <taxon>Cirrhinus</taxon>
    </lineage>
</organism>
<feature type="disulfide bond" evidence="10">
    <location>
        <begin position="154"/>
        <end position="181"/>
    </location>
</feature>
<dbReference type="PRINTS" id="PR00343">
    <property type="entry name" value="SELECTIN"/>
</dbReference>
<comment type="subcellular location">
    <subcellularLocation>
        <location evidence="1">Cell membrane</location>
    </subcellularLocation>
    <subcellularLocation>
        <location evidence="2">Membrane</location>
        <topology evidence="2">Single-pass type I membrane protein</topology>
    </subcellularLocation>
</comment>
<evidence type="ECO:0000256" key="10">
    <source>
        <dbReference type="PROSITE-ProRule" id="PRU00302"/>
    </source>
</evidence>
<dbReference type="InterPro" id="IPR035976">
    <property type="entry name" value="Sushi/SCR/CCP_sf"/>
</dbReference>
<evidence type="ECO:0000256" key="7">
    <source>
        <dbReference type="ARBA" id="ARBA00022837"/>
    </source>
</evidence>
<gene>
    <name evidence="14" type="ORF">QQF64_016077</name>
</gene>
<dbReference type="InterPro" id="IPR001304">
    <property type="entry name" value="C-type_lectin-like"/>
</dbReference>
<dbReference type="PROSITE" id="PS50041">
    <property type="entry name" value="C_TYPE_LECTIN_2"/>
    <property type="match status" value="2"/>
</dbReference>
<keyword evidence="4" id="KW-0245">EGF-like domain</keyword>
<dbReference type="PANTHER" id="PTHR22803">
    <property type="entry name" value="MANNOSE, PHOSPHOLIPASE, LECTIN RECEPTOR RELATED"/>
    <property type="match status" value="1"/>
</dbReference>
<evidence type="ECO:0000259" key="13">
    <source>
        <dbReference type="PROSITE" id="PS50923"/>
    </source>
</evidence>
<evidence type="ECO:0000256" key="5">
    <source>
        <dbReference type="ARBA" id="ARBA00022723"/>
    </source>
</evidence>
<keyword evidence="7" id="KW-0106">Calcium</keyword>
<comment type="caution">
    <text evidence="14">The sequence shown here is derived from an EMBL/GenBank/DDBJ whole genome shotgun (WGS) entry which is preliminary data.</text>
</comment>
<dbReference type="InterPro" id="IPR016186">
    <property type="entry name" value="C-type_lectin-like/link_sf"/>
</dbReference>
<keyword evidence="15" id="KW-1185">Reference proteome</keyword>
<dbReference type="PROSITE" id="PS50923">
    <property type="entry name" value="SUSHI"/>
    <property type="match status" value="1"/>
</dbReference>
<dbReference type="Gene3D" id="2.10.70.10">
    <property type="entry name" value="Complement Module, domain 1"/>
    <property type="match status" value="2"/>
</dbReference>
<dbReference type="Proteomes" id="UP001558613">
    <property type="component" value="Unassembled WGS sequence"/>
</dbReference>
<keyword evidence="5" id="KW-0479">Metal-binding</keyword>
<proteinExistence type="predicted"/>
<feature type="domain" description="C-type lectin" evidence="12">
    <location>
        <begin position="1"/>
        <end position="119"/>
    </location>
</feature>
<comment type="caution">
    <text evidence="10">Lacks conserved residue(s) required for the propagation of feature annotation.</text>
</comment>
<evidence type="ECO:0000313" key="15">
    <source>
        <dbReference type="Proteomes" id="UP001558613"/>
    </source>
</evidence>
<dbReference type="InterPro" id="IPR000436">
    <property type="entry name" value="Sushi_SCR_CCP_dom"/>
</dbReference>
<dbReference type="SUPFAM" id="SSF57535">
    <property type="entry name" value="Complement control module/SCR domain"/>
    <property type="match status" value="2"/>
</dbReference>
<dbReference type="SMART" id="SM00034">
    <property type="entry name" value="CLECT"/>
    <property type="match status" value="2"/>
</dbReference>
<protein>
    <submittedName>
        <fullName evidence="14">Uncharacterized protein</fullName>
    </submittedName>
</protein>
<keyword evidence="9 10" id="KW-1015">Disulfide bond</keyword>
<evidence type="ECO:0000256" key="11">
    <source>
        <dbReference type="SAM" id="MobiDB-lite"/>
    </source>
</evidence>
<dbReference type="Pfam" id="PF00084">
    <property type="entry name" value="Sushi"/>
    <property type="match status" value="2"/>
</dbReference>
<feature type="domain" description="Sushi" evidence="13">
    <location>
        <begin position="122"/>
        <end position="183"/>
    </location>
</feature>
<evidence type="ECO:0000256" key="8">
    <source>
        <dbReference type="ARBA" id="ARBA00022889"/>
    </source>
</evidence>